<feature type="transmembrane region" description="Helical" evidence="8">
    <location>
        <begin position="177"/>
        <end position="196"/>
    </location>
</feature>
<keyword evidence="4 8" id="KW-0812">Transmembrane</keyword>
<feature type="transmembrane region" description="Helical" evidence="8">
    <location>
        <begin position="279"/>
        <end position="299"/>
    </location>
</feature>
<evidence type="ECO:0000256" key="2">
    <source>
        <dbReference type="ARBA" id="ARBA00008432"/>
    </source>
</evidence>
<comment type="similarity">
    <text evidence="2">Belongs to the major facilitator superfamily. Nitrate/nitrite porter (TC 2.A.1.8) family.</text>
</comment>
<feature type="transmembrane region" description="Helical" evidence="8">
    <location>
        <begin position="80"/>
        <end position="102"/>
    </location>
</feature>
<organism evidence="10 11">
    <name type="scientific">Clostridium lapidicellarium</name>
    <dbReference type="NCBI Taxonomy" id="3240931"/>
    <lineage>
        <taxon>Bacteria</taxon>
        <taxon>Bacillati</taxon>
        <taxon>Bacillota</taxon>
        <taxon>Clostridia</taxon>
        <taxon>Eubacteriales</taxon>
        <taxon>Clostridiaceae</taxon>
        <taxon>Clostridium</taxon>
    </lineage>
</organism>
<dbReference type="Pfam" id="PF07690">
    <property type="entry name" value="MFS_1"/>
    <property type="match status" value="1"/>
</dbReference>
<evidence type="ECO:0000256" key="6">
    <source>
        <dbReference type="ARBA" id="ARBA00023063"/>
    </source>
</evidence>
<gene>
    <name evidence="10" type="ORF">AB8S09_13565</name>
</gene>
<comment type="caution">
    <text evidence="10">The sequence shown here is derived from an EMBL/GenBank/DDBJ whole genome shotgun (WGS) entry which is preliminary data.</text>
</comment>
<feature type="transmembrane region" description="Helical" evidence="8">
    <location>
        <begin position="114"/>
        <end position="138"/>
    </location>
</feature>
<sequence>MENLNLKGNSRQGLAGATLGFFVGFAAVALYGATASVFKHSFLDLNPILLALLVAIPNLSGSLLRIPFAAWVDVNGGKKPFIVLLLLSIVGMTGLYVIMAFFKQDLGGCYSQLLIFGALSGCGIATFSVGVSQASYWFPQDKQGIALGIYGGVGNLAPGIFTLLLPNIALPLLGLSGSYLAWLIFLIIGTIAYAVIGKNAWYFQLINSGAEKEEARKIASEKYGQELFPNNKLSESLMISAKTLKTWALVLVYFTTFGGFLALTSWLPTYFTSFFKLNLKMAGLLTAVYSIATSLIRIYGGKISDKRGGEYTSAAALIVMLIGAVCMTITSSLPIAVLGILLLAAGMGVTNAAVFKILPKAVPHAVGGASGWVGGLGAFGGFVIPPFMASFIDKTGRSLSGYQKGFLIFVVLSVISFLIVNFLRINSVKKER</sequence>
<name>A0ABV4E0F8_9CLOT</name>
<dbReference type="EMBL" id="JBGFFE010000025">
    <property type="protein sequence ID" value="MEY8764647.1"/>
    <property type="molecule type" value="Genomic_DNA"/>
</dbReference>
<dbReference type="PANTHER" id="PTHR23515">
    <property type="entry name" value="HIGH-AFFINITY NITRATE TRANSPORTER 2.3"/>
    <property type="match status" value="1"/>
</dbReference>
<protein>
    <submittedName>
        <fullName evidence="10">Nitrate/nitrite transporter</fullName>
    </submittedName>
</protein>
<accession>A0ABV4E0F8</accession>
<dbReference type="InterPro" id="IPR036259">
    <property type="entry name" value="MFS_trans_sf"/>
</dbReference>
<feature type="transmembrane region" description="Helical" evidence="8">
    <location>
        <begin position="45"/>
        <end position="68"/>
    </location>
</feature>
<keyword evidence="3" id="KW-0813">Transport</keyword>
<keyword evidence="6" id="KW-0534">Nitrate assimilation</keyword>
<comment type="subcellular location">
    <subcellularLocation>
        <location evidence="1">Cell membrane</location>
        <topology evidence="1">Multi-pass membrane protein</topology>
    </subcellularLocation>
</comment>
<keyword evidence="5 8" id="KW-1133">Transmembrane helix</keyword>
<dbReference type="RefSeq" id="WP_369869311.1">
    <property type="nucleotide sequence ID" value="NZ_JBGFFE010000025.1"/>
</dbReference>
<evidence type="ECO:0000313" key="11">
    <source>
        <dbReference type="Proteomes" id="UP001565220"/>
    </source>
</evidence>
<feature type="transmembrane region" description="Helical" evidence="8">
    <location>
        <begin position="145"/>
        <end position="165"/>
    </location>
</feature>
<keyword evidence="11" id="KW-1185">Reference proteome</keyword>
<dbReference type="Gene3D" id="1.20.1250.20">
    <property type="entry name" value="MFS general substrate transporter like domains"/>
    <property type="match status" value="2"/>
</dbReference>
<dbReference type="PROSITE" id="PS50850">
    <property type="entry name" value="MFS"/>
    <property type="match status" value="1"/>
</dbReference>
<feature type="transmembrane region" description="Helical" evidence="8">
    <location>
        <begin position="247"/>
        <end position="267"/>
    </location>
</feature>
<keyword evidence="7 8" id="KW-0472">Membrane</keyword>
<feature type="transmembrane region" description="Helical" evidence="8">
    <location>
        <begin position="311"/>
        <end position="330"/>
    </location>
</feature>
<reference evidence="10 11" key="1">
    <citation type="submission" date="2024-08" db="EMBL/GenBank/DDBJ databases">
        <title>Clostridium lapicellarii sp. nov., and Clostridium renhuaiense sp. nov., two species isolated from the mud in a fermentation cellar used for producing sauce-flavour Chinese liquors.</title>
        <authorList>
            <person name="Yang F."/>
            <person name="Wang H."/>
            <person name="Chen L.Q."/>
            <person name="Zhou N."/>
            <person name="Lu J.J."/>
            <person name="Pu X.X."/>
            <person name="Wan B."/>
            <person name="Wang L."/>
            <person name="Liu S.J."/>
        </authorList>
    </citation>
    <scope>NUCLEOTIDE SEQUENCE [LARGE SCALE GENOMIC DNA]</scope>
    <source>
        <strain evidence="10 11">MT-113</strain>
    </source>
</reference>
<feature type="transmembrane region" description="Helical" evidence="8">
    <location>
        <begin position="365"/>
        <end position="385"/>
    </location>
</feature>
<feature type="transmembrane region" description="Helical" evidence="8">
    <location>
        <begin position="12"/>
        <end position="33"/>
    </location>
</feature>
<evidence type="ECO:0000256" key="3">
    <source>
        <dbReference type="ARBA" id="ARBA00022448"/>
    </source>
</evidence>
<feature type="domain" description="Major facilitator superfamily (MFS) profile" evidence="9">
    <location>
        <begin position="13"/>
        <end position="428"/>
    </location>
</feature>
<proteinExistence type="inferred from homology"/>
<dbReference type="Proteomes" id="UP001565220">
    <property type="component" value="Unassembled WGS sequence"/>
</dbReference>
<feature type="transmembrane region" description="Helical" evidence="8">
    <location>
        <begin position="336"/>
        <end position="358"/>
    </location>
</feature>
<evidence type="ECO:0000313" key="10">
    <source>
        <dbReference type="EMBL" id="MEY8764647.1"/>
    </source>
</evidence>
<dbReference type="InterPro" id="IPR044772">
    <property type="entry name" value="NO3_transporter"/>
</dbReference>
<evidence type="ECO:0000256" key="5">
    <source>
        <dbReference type="ARBA" id="ARBA00022989"/>
    </source>
</evidence>
<dbReference type="InterPro" id="IPR020846">
    <property type="entry name" value="MFS_dom"/>
</dbReference>
<evidence type="ECO:0000256" key="7">
    <source>
        <dbReference type="ARBA" id="ARBA00023136"/>
    </source>
</evidence>
<evidence type="ECO:0000256" key="8">
    <source>
        <dbReference type="SAM" id="Phobius"/>
    </source>
</evidence>
<dbReference type="InterPro" id="IPR011701">
    <property type="entry name" value="MFS"/>
</dbReference>
<evidence type="ECO:0000256" key="1">
    <source>
        <dbReference type="ARBA" id="ARBA00004651"/>
    </source>
</evidence>
<evidence type="ECO:0000259" key="9">
    <source>
        <dbReference type="PROSITE" id="PS50850"/>
    </source>
</evidence>
<feature type="transmembrane region" description="Helical" evidence="8">
    <location>
        <begin position="405"/>
        <end position="423"/>
    </location>
</feature>
<evidence type="ECO:0000256" key="4">
    <source>
        <dbReference type="ARBA" id="ARBA00022692"/>
    </source>
</evidence>
<dbReference type="SUPFAM" id="SSF103473">
    <property type="entry name" value="MFS general substrate transporter"/>
    <property type="match status" value="1"/>
</dbReference>